<sequence length="157" mass="17802">MQALRDQVASSPVQPSPERPFSSPFPSSPSPMSRVSAGCIGSRKRPCEDMTQFATTISRAFKLQKHDQDELNLFTKYDPKEQQIWLAASMLKVRERQEAMTPPDVIYTIPKNIENKIEHYSFVILLDPTIAAYIHKDGPVNMLMVTTKISLYVIMSI</sequence>
<dbReference type="Proteomes" id="UP000807353">
    <property type="component" value="Unassembled WGS sequence"/>
</dbReference>
<dbReference type="AlphaFoldDB" id="A0A9P6CBZ8"/>
<comment type="caution">
    <text evidence="2">The sequence shown here is derived from an EMBL/GenBank/DDBJ whole genome shotgun (WGS) entry which is preliminary data.</text>
</comment>
<proteinExistence type="predicted"/>
<organism evidence="2 3">
    <name type="scientific">Collybia nuda</name>
    <dbReference type="NCBI Taxonomy" id="64659"/>
    <lineage>
        <taxon>Eukaryota</taxon>
        <taxon>Fungi</taxon>
        <taxon>Dikarya</taxon>
        <taxon>Basidiomycota</taxon>
        <taxon>Agaricomycotina</taxon>
        <taxon>Agaricomycetes</taxon>
        <taxon>Agaricomycetidae</taxon>
        <taxon>Agaricales</taxon>
        <taxon>Tricholomatineae</taxon>
        <taxon>Clitocybaceae</taxon>
        <taxon>Collybia</taxon>
    </lineage>
</organism>
<dbReference type="EMBL" id="MU150602">
    <property type="protein sequence ID" value="KAF9455589.1"/>
    <property type="molecule type" value="Genomic_DNA"/>
</dbReference>
<feature type="region of interest" description="Disordered" evidence="1">
    <location>
        <begin position="1"/>
        <end position="38"/>
    </location>
</feature>
<dbReference type="OrthoDB" id="3267821at2759"/>
<evidence type="ECO:0000256" key="1">
    <source>
        <dbReference type="SAM" id="MobiDB-lite"/>
    </source>
</evidence>
<feature type="compositionally biased region" description="Low complexity" evidence="1">
    <location>
        <begin position="19"/>
        <end position="34"/>
    </location>
</feature>
<gene>
    <name evidence="2" type="ORF">BDZ94DRAFT_1316075</name>
</gene>
<evidence type="ECO:0000313" key="2">
    <source>
        <dbReference type="EMBL" id="KAF9455589.1"/>
    </source>
</evidence>
<keyword evidence="3" id="KW-1185">Reference proteome</keyword>
<protein>
    <submittedName>
        <fullName evidence="2">Uncharacterized protein</fullName>
    </submittedName>
</protein>
<name>A0A9P6CBZ8_9AGAR</name>
<accession>A0A9P6CBZ8</accession>
<evidence type="ECO:0000313" key="3">
    <source>
        <dbReference type="Proteomes" id="UP000807353"/>
    </source>
</evidence>
<reference evidence="2" key="1">
    <citation type="submission" date="2020-11" db="EMBL/GenBank/DDBJ databases">
        <authorList>
            <consortium name="DOE Joint Genome Institute"/>
            <person name="Ahrendt S."/>
            <person name="Riley R."/>
            <person name="Andreopoulos W."/>
            <person name="Labutti K."/>
            <person name="Pangilinan J."/>
            <person name="Ruiz-Duenas F.J."/>
            <person name="Barrasa J.M."/>
            <person name="Sanchez-Garcia M."/>
            <person name="Camarero S."/>
            <person name="Miyauchi S."/>
            <person name="Serrano A."/>
            <person name="Linde D."/>
            <person name="Babiker R."/>
            <person name="Drula E."/>
            <person name="Ayuso-Fernandez I."/>
            <person name="Pacheco R."/>
            <person name="Padilla G."/>
            <person name="Ferreira P."/>
            <person name="Barriuso J."/>
            <person name="Kellner H."/>
            <person name="Castanera R."/>
            <person name="Alfaro M."/>
            <person name="Ramirez L."/>
            <person name="Pisabarro A.G."/>
            <person name="Kuo A."/>
            <person name="Tritt A."/>
            <person name="Lipzen A."/>
            <person name="He G."/>
            <person name="Yan M."/>
            <person name="Ng V."/>
            <person name="Cullen D."/>
            <person name="Martin F."/>
            <person name="Rosso M.-N."/>
            <person name="Henrissat B."/>
            <person name="Hibbett D."/>
            <person name="Martinez A.T."/>
            <person name="Grigoriev I.V."/>
        </authorList>
    </citation>
    <scope>NUCLEOTIDE SEQUENCE</scope>
    <source>
        <strain evidence="2">CBS 247.69</strain>
    </source>
</reference>